<dbReference type="PANTHER" id="PTHR35340:SF5">
    <property type="entry name" value="ASST-DOMAIN-CONTAINING PROTEIN"/>
    <property type="match status" value="1"/>
</dbReference>
<dbReference type="RefSeq" id="WP_056996194.1">
    <property type="nucleotide sequence ID" value="NZ_AYYR01000013.1"/>
</dbReference>
<dbReference type="AlphaFoldDB" id="A0A0R2BCB4"/>
<dbReference type="PANTHER" id="PTHR35340">
    <property type="entry name" value="PQQ ENZYME REPEAT PROTEIN-RELATED"/>
    <property type="match status" value="1"/>
</dbReference>
<accession>A0A0R2BCB4</accession>
<comment type="caution">
    <text evidence="1">The sequence shown here is derived from an EMBL/GenBank/DDBJ whole genome shotgun (WGS) entry which is preliminary data.</text>
</comment>
<evidence type="ECO:0000313" key="2">
    <source>
        <dbReference type="Proteomes" id="UP000051845"/>
    </source>
</evidence>
<dbReference type="Proteomes" id="UP000051845">
    <property type="component" value="Unassembled WGS sequence"/>
</dbReference>
<proteinExistence type="predicted"/>
<dbReference type="PATRIC" id="fig|1423733.4.peg.514"/>
<dbReference type="EMBL" id="AYYR01000013">
    <property type="protein sequence ID" value="KRM77247.1"/>
    <property type="molecule type" value="Genomic_DNA"/>
</dbReference>
<name>A0A0R2BCB4_SECCO</name>
<gene>
    <name evidence="1" type="ORF">FC82_GL000492</name>
</gene>
<dbReference type="InterPro" id="IPR053143">
    <property type="entry name" value="Arylsulfate_ST"/>
</dbReference>
<organism evidence="1 2">
    <name type="scientific">Secundilactobacillus collinoides DSM 20515 = JCM 1123</name>
    <dbReference type="NCBI Taxonomy" id="1423733"/>
    <lineage>
        <taxon>Bacteria</taxon>
        <taxon>Bacillati</taxon>
        <taxon>Bacillota</taxon>
        <taxon>Bacilli</taxon>
        <taxon>Lactobacillales</taxon>
        <taxon>Lactobacillaceae</taxon>
        <taxon>Secundilactobacillus</taxon>
    </lineage>
</organism>
<sequence>MGFPTVYPTGTTVYDPEQANNGYTVISRDGKTDIMTMNGEVVSTTKLNPTGESIQVATQLFAKSGFSSLPVLDSQITICDAQSRTVWQWVASDHFTEFGFDTTAENAIYRLIEENSRSGWQTPWLTIESVRRLGNNVWYDAGDSRFDPDNLIFSAPNANIVAIISSRTGHLVWQLGPTYTKTPALRQLGWLINPTNAQLIDSTLPGAGNLLVFDQGGAAGYGAVSGLSRDGIHNQHREYSRILEINPTTLKIEWQYTPTEAGNVQPLDAYKLYSPQLGGVQRLENGNTLILEGLFGRLFEITPAHETVWEYVSPDFKTLAGGAKVNHITGMQRIAYAQLDLPRPSERPVAQLNVTNLRVPGSPNGANAGKVTVVDGVDPQRLRAVRDPHSKQNLTKTSEHDFCVVTFGGAAKH</sequence>
<protein>
    <submittedName>
        <fullName evidence="1">Thioredoxin domain-containing protein</fullName>
    </submittedName>
</protein>
<reference evidence="1 2" key="1">
    <citation type="journal article" date="2015" name="Genome Announc.">
        <title>Expanding the biotechnology potential of lactobacilli through comparative genomics of 213 strains and associated genera.</title>
        <authorList>
            <person name="Sun Z."/>
            <person name="Harris H.M."/>
            <person name="McCann A."/>
            <person name="Guo C."/>
            <person name="Argimon S."/>
            <person name="Zhang W."/>
            <person name="Yang X."/>
            <person name="Jeffery I.B."/>
            <person name="Cooney J.C."/>
            <person name="Kagawa T.F."/>
            <person name="Liu W."/>
            <person name="Song Y."/>
            <person name="Salvetti E."/>
            <person name="Wrobel A."/>
            <person name="Rasinkangas P."/>
            <person name="Parkhill J."/>
            <person name="Rea M.C."/>
            <person name="O'Sullivan O."/>
            <person name="Ritari J."/>
            <person name="Douillard F.P."/>
            <person name="Paul Ross R."/>
            <person name="Yang R."/>
            <person name="Briner A.E."/>
            <person name="Felis G.E."/>
            <person name="de Vos W.M."/>
            <person name="Barrangou R."/>
            <person name="Klaenhammer T.R."/>
            <person name="Caufield P.W."/>
            <person name="Cui Y."/>
            <person name="Zhang H."/>
            <person name="O'Toole P.W."/>
        </authorList>
    </citation>
    <scope>NUCLEOTIDE SEQUENCE [LARGE SCALE GENOMIC DNA]</scope>
    <source>
        <strain evidence="1 2">DSM 20515</strain>
    </source>
</reference>
<evidence type="ECO:0000313" key="1">
    <source>
        <dbReference type="EMBL" id="KRM77247.1"/>
    </source>
</evidence>